<dbReference type="EMBL" id="BONY01000074">
    <property type="protein sequence ID" value="GIH09693.1"/>
    <property type="molecule type" value="Genomic_DNA"/>
</dbReference>
<dbReference type="SUPFAM" id="SSF46785">
    <property type="entry name" value="Winged helix' DNA-binding domain"/>
    <property type="match status" value="1"/>
</dbReference>
<organism evidence="1 2">
    <name type="scientific">Rhizocola hellebori</name>
    <dbReference type="NCBI Taxonomy" id="1392758"/>
    <lineage>
        <taxon>Bacteria</taxon>
        <taxon>Bacillati</taxon>
        <taxon>Actinomycetota</taxon>
        <taxon>Actinomycetes</taxon>
        <taxon>Micromonosporales</taxon>
        <taxon>Micromonosporaceae</taxon>
        <taxon>Rhizocola</taxon>
    </lineage>
</organism>
<proteinExistence type="predicted"/>
<evidence type="ECO:0000313" key="1">
    <source>
        <dbReference type="EMBL" id="GIH09693.1"/>
    </source>
</evidence>
<evidence type="ECO:0000313" key="2">
    <source>
        <dbReference type="Proteomes" id="UP000612899"/>
    </source>
</evidence>
<accession>A0A8J3QF21</accession>
<dbReference type="AlphaFoldDB" id="A0A8J3QF21"/>
<keyword evidence="2" id="KW-1185">Reference proteome</keyword>
<evidence type="ECO:0008006" key="3">
    <source>
        <dbReference type="Google" id="ProtNLM"/>
    </source>
</evidence>
<protein>
    <recommendedName>
        <fullName evidence="3">ASCH domain-containing protein</fullName>
    </recommendedName>
</protein>
<gene>
    <name evidence="1" type="ORF">Rhe02_77600</name>
</gene>
<dbReference type="InterPro" id="IPR036390">
    <property type="entry name" value="WH_DNA-bd_sf"/>
</dbReference>
<name>A0A8J3QF21_9ACTN</name>
<comment type="caution">
    <text evidence="1">The sequence shown here is derived from an EMBL/GenBank/DDBJ whole genome shotgun (WGS) entry which is preliminary data.</text>
</comment>
<dbReference type="Proteomes" id="UP000612899">
    <property type="component" value="Unassembled WGS sequence"/>
</dbReference>
<reference evidence="1" key="1">
    <citation type="submission" date="2021-01" db="EMBL/GenBank/DDBJ databases">
        <title>Whole genome shotgun sequence of Rhizocola hellebori NBRC 109834.</title>
        <authorList>
            <person name="Komaki H."/>
            <person name="Tamura T."/>
        </authorList>
    </citation>
    <scope>NUCLEOTIDE SEQUENCE</scope>
    <source>
        <strain evidence="1">NBRC 109834</strain>
    </source>
</reference>
<sequence length="198" mass="21633">MLIPMPTLTAIAAGEVTLAFRRWDRARVKAGTQLRTAIGLVEVTSVESVKLSSVTAGQAKLAGFGSRQALHDFLNRKPQGTIFRIELRPAGADPRIALRADDDLSDVEIAAIVDRLAAMDRSSGKDPWTSRFLRLIAERPAVRAPDLAESVGWETLVFKRYVRRLKELGLTESLDIGYRLSPRGQVVLSAILQGGRSG</sequence>
<dbReference type="RefSeq" id="WP_203913426.1">
    <property type="nucleotide sequence ID" value="NZ_BONY01000074.1"/>
</dbReference>